<protein>
    <recommendedName>
        <fullName evidence="3">Sulfotransferase domain-containing protein</fullName>
    </recommendedName>
</protein>
<organism evidence="4 5">
    <name type="scientific">Nocardiopsis composta</name>
    <dbReference type="NCBI Taxonomy" id="157465"/>
    <lineage>
        <taxon>Bacteria</taxon>
        <taxon>Bacillati</taxon>
        <taxon>Actinomycetota</taxon>
        <taxon>Actinomycetes</taxon>
        <taxon>Streptosporangiales</taxon>
        <taxon>Nocardiopsidaceae</taxon>
        <taxon>Nocardiopsis</taxon>
    </lineage>
</organism>
<evidence type="ECO:0000313" key="4">
    <source>
        <dbReference type="EMBL" id="MBB5434481.1"/>
    </source>
</evidence>
<name>A0A7W8QRW4_9ACTN</name>
<dbReference type="EMBL" id="JACHDB010000001">
    <property type="protein sequence ID" value="MBB5434481.1"/>
    <property type="molecule type" value="Genomic_DNA"/>
</dbReference>
<reference evidence="4 5" key="1">
    <citation type="submission" date="2020-08" db="EMBL/GenBank/DDBJ databases">
        <title>Sequencing the genomes of 1000 actinobacteria strains.</title>
        <authorList>
            <person name="Klenk H.-P."/>
        </authorList>
    </citation>
    <scope>NUCLEOTIDE SEQUENCE [LARGE SCALE GENOMIC DNA]</scope>
    <source>
        <strain evidence="4 5">DSM 44551</strain>
    </source>
</reference>
<accession>A0A7W8QRW4</accession>
<dbReference type="Gene3D" id="3.40.50.300">
    <property type="entry name" value="P-loop containing nucleotide triphosphate hydrolases"/>
    <property type="match status" value="1"/>
</dbReference>
<keyword evidence="2" id="KW-0325">Glycoprotein</keyword>
<proteinExistence type="predicted"/>
<dbReference type="PANTHER" id="PTHR10605">
    <property type="entry name" value="HEPARAN SULFATE SULFOTRANSFERASE"/>
    <property type="match status" value="1"/>
</dbReference>
<evidence type="ECO:0000256" key="2">
    <source>
        <dbReference type="ARBA" id="ARBA00023180"/>
    </source>
</evidence>
<dbReference type="GO" id="GO:0008146">
    <property type="term" value="F:sulfotransferase activity"/>
    <property type="evidence" value="ECO:0007669"/>
    <property type="project" value="InterPro"/>
</dbReference>
<dbReference type="SUPFAM" id="SSF52540">
    <property type="entry name" value="P-loop containing nucleoside triphosphate hydrolases"/>
    <property type="match status" value="1"/>
</dbReference>
<sequence length="297" mass="33144">MPLPPAAARRPLPEPVKSAVRAAADLAGQATRGRRALPGVLLAGAQRCGTTTLFRALLQHPRVLGPTLRKGVHYFDTGYGRGLDWYRGRFPTRRAVRAAGGGAGAVVCESSPYYLFHPLCAERIAADLPGVKVVVMLRDPVERAYSAHAHETARGYETQPFERALELEEERLAGTEELLASSPRARSHHHQHHAYLARGRYIDQLLRLEKHLGRDRLHVIDADPFLADPERHLPALEDFLGLPHHGGIRFGRHNARPRAPLPAALRRELAARFEDDDARLAAWWGRTPSWRARPEPR</sequence>
<dbReference type="InterPro" id="IPR027417">
    <property type="entry name" value="P-loop_NTPase"/>
</dbReference>
<feature type="domain" description="Sulfotransferase" evidence="3">
    <location>
        <begin position="40"/>
        <end position="243"/>
    </location>
</feature>
<dbReference type="Proteomes" id="UP000572635">
    <property type="component" value="Unassembled WGS sequence"/>
</dbReference>
<keyword evidence="1" id="KW-0808">Transferase</keyword>
<dbReference type="InterPro" id="IPR000863">
    <property type="entry name" value="Sulfotransferase_dom"/>
</dbReference>
<dbReference type="RefSeq" id="WP_184395129.1">
    <property type="nucleotide sequence ID" value="NZ_BAAAJD010000208.1"/>
</dbReference>
<gene>
    <name evidence="4" type="ORF">HDA36_004565</name>
</gene>
<dbReference type="PANTHER" id="PTHR10605:SF56">
    <property type="entry name" value="BIFUNCTIONAL HEPARAN SULFATE N-DEACETYLASE_N-SULFOTRANSFERASE"/>
    <property type="match status" value="1"/>
</dbReference>
<dbReference type="InterPro" id="IPR037359">
    <property type="entry name" value="NST/OST"/>
</dbReference>
<dbReference type="Pfam" id="PF00685">
    <property type="entry name" value="Sulfotransfer_1"/>
    <property type="match status" value="1"/>
</dbReference>
<evidence type="ECO:0000313" key="5">
    <source>
        <dbReference type="Proteomes" id="UP000572635"/>
    </source>
</evidence>
<dbReference type="AlphaFoldDB" id="A0A7W8QRW4"/>
<evidence type="ECO:0000256" key="1">
    <source>
        <dbReference type="ARBA" id="ARBA00022679"/>
    </source>
</evidence>
<keyword evidence="5" id="KW-1185">Reference proteome</keyword>
<comment type="caution">
    <text evidence="4">The sequence shown here is derived from an EMBL/GenBank/DDBJ whole genome shotgun (WGS) entry which is preliminary data.</text>
</comment>
<evidence type="ECO:0000259" key="3">
    <source>
        <dbReference type="Pfam" id="PF00685"/>
    </source>
</evidence>